<dbReference type="InterPro" id="IPR000719">
    <property type="entry name" value="Prot_kinase_dom"/>
</dbReference>
<dbReference type="InterPro" id="IPR001245">
    <property type="entry name" value="Ser-Thr/Tyr_kinase_cat_dom"/>
</dbReference>
<dbReference type="PANTHER" id="PTHR11920">
    <property type="entry name" value="GUANYLYL CYCLASE"/>
    <property type="match status" value="1"/>
</dbReference>
<evidence type="ECO:0000313" key="7">
    <source>
        <dbReference type="Proteomes" id="UP000050741"/>
    </source>
</evidence>
<dbReference type="AlphaFoldDB" id="A0A183BP91"/>
<dbReference type="Gene3D" id="1.10.510.10">
    <property type="entry name" value="Transferase(Phosphotransferase) domain 1"/>
    <property type="match status" value="1"/>
</dbReference>
<dbReference type="WBParaSite" id="GPLIN_000242700">
    <property type="protein sequence ID" value="GPLIN_000242700"/>
    <property type="gene ID" value="GPLIN_000242700"/>
</dbReference>
<dbReference type="GO" id="GO:0004016">
    <property type="term" value="F:adenylate cyclase activity"/>
    <property type="evidence" value="ECO:0007669"/>
    <property type="project" value="TreeGrafter"/>
</dbReference>
<feature type="domain" description="Protein kinase" evidence="6">
    <location>
        <begin position="1"/>
        <end position="292"/>
    </location>
</feature>
<name>A0A183BP91_GLOPA</name>
<evidence type="ECO:0000256" key="5">
    <source>
        <dbReference type="ARBA" id="ARBA00023293"/>
    </source>
</evidence>
<keyword evidence="4" id="KW-0456">Lyase</keyword>
<dbReference type="Proteomes" id="UP000050741">
    <property type="component" value="Unassembled WGS sequence"/>
</dbReference>
<evidence type="ECO:0000256" key="1">
    <source>
        <dbReference type="ARBA" id="ARBA00001436"/>
    </source>
</evidence>
<keyword evidence="5" id="KW-0141">cGMP biosynthesis</keyword>
<evidence type="ECO:0000256" key="4">
    <source>
        <dbReference type="ARBA" id="ARBA00023239"/>
    </source>
</evidence>
<dbReference type="GO" id="GO:0004383">
    <property type="term" value="F:guanylate cyclase activity"/>
    <property type="evidence" value="ECO:0007669"/>
    <property type="project" value="UniProtKB-EC"/>
</dbReference>
<dbReference type="Pfam" id="PF07714">
    <property type="entry name" value="PK_Tyr_Ser-Thr"/>
    <property type="match status" value="1"/>
</dbReference>
<protein>
    <recommendedName>
        <fullName evidence="2">guanylate cyclase</fullName>
        <ecNumber evidence="2">4.6.1.2</ecNumber>
    </recommendedName>
</protein>
<evidence type="ECO:0000256" key="3">
    <source>
        <dbReference type="ARBA" id="ARBA00022741"/>
    </source>
</evidence>
<dbReference type="GO" id="GO:0007168">
    <property type="term" value="P:receptor guanylyl cyclase signaling pathway"/>
    <property type="evidence" value="ECO:0007669"/>
    <property type="project" value="TreeGrafter"/>
</dbReference>
<reference evidence="8" key="3">
    <citation type="submission" date="2016-06" db="UniProtKB">
        <authorList>
            <consortium name="WormBaseParasite"/>
        </authorList>
    </citation>
    <scope>IDENTIFICATION</scope>
</reference>
<organism evidence="7 8">
    <name type="scientific">Globodera pallida</name>
    <name type="common">Potato cyst nematode worm</name>
    <name type="synonym">Heterodera pallida</name>
    <dbReference type="NCBI Taxonomy" id="36090"/>
    <lineage>
        <taxon>Eukaryota</taxon>
        <taxon>Metazoa</taxon>
        <taxon>Ecdysozoa</taxon>
        <taxon>Nematoda</taxon>
        <taxon>Chromadorea</taxon>
        <taxon>Rhabditida</taxon>
        <taxon>Tylenchina</taxon>
        <taxon>Tylenchomorpha</taxon>
        <taxon>Tylenchoidea</taxon>
        <taxon>Heteroderidae</taxon>
        <taxon>Heteroderinae</taxon>
        <taxon>Globodera</taxon>
    </lineage>
</organism>
<dbReference type="InterPro" id="IPR050401">
    <property type="entry name" value="Cyclic_nucleotide_synthase"/>
</dbReference>
<evidence type="ECO:0000259" key="6">
    <source>
        <dbReference type="PROSITE" id="PS50011"/>
    </source>
</evidence>
<keyword evidence="7" id="KW-1185">Reference proteome</keyword>
<dbReference type="PANTHER" id="PTHR11920:SF494">
    <property type="entry name" value="ATRIAL NATRIURETIC PEPTIDE RECEPTOR 2"/>
    <property type="match status" value="1"/>
</dbReference>
<reference evidence="7" key="2">
    <citation type="submission" date="2014-05" db="EMBL/GenBank/DDBJ databases">
        <title>The genome and life-stage specific transcriptomes of Globodera pallida elucidate key aspects of plant parasitism by a cyst nematode.</title>
        <authorList>
            <person name="Cotton J.A."/>
            <person name="Lilley C.J."/>
            <person name="Jones L.M."/>
            <person name="Kikuchi T."/>
            <person name="Reid A.J."/>
            <person name="Thorpe P."/>
            <person name="Tsai I.J."/>
            <person name="Beasley H."/>
            <person name="Blok V."/>
            <person name="Cock P.J.A."/>
            <person name="Van den Akker S.E."/>
            <person name="Holroyd N."/>
            <person name="Hunt M."/>
            <person name="Mantelin S."/>
            <person name="Naghra H."/>
            <person name="Pain A."/>
            <person name="Palomares-Rius J.E."/>
            <person name="Zarowiecki M."/>
            <person name="Berriman M."/>
            <person name="Jones J.T."/>
            <person name="Urwin P.E."/>
        </authorList>
    </citation>
    <scope>NUCLEOTIDE SEQUENCE [LARGE SCALE GENOMIC DNA]</scope>
    <source>
        <strain evidence="7">Lindley</strain>
    </source>
</reference>
<dbReference type="EC" id="4.6.1.2" evidence="2"/>
<dbReference type="SUPFAM" id="SSF56112">
    <property type="entry name" value="Protein kinase-like (PK-like)"/>
    <property type="match status" value="1"/>
</dbReference>
<dbReference type="GO" id="GO:0001653">
    <property type="term" value="F:peptide receptor activity"/>
    <property type="evidence" value="ECO:0007669"/>
    <property type="project" value="TreeGrafter"/>
</dbReference>
<dbReference type="GO" id="GO:0005886">
    <property type="term" value="C:plasma membrane"/>
    <property type="evidence" value="ECO:0007669"/>
    <property type="project" value="TreeGrafter"/>
</dbReference>
<comment type="catalytic activity">
    <reaction evidence="1">
        <text>GTP = 3',5'-cyclic GMP + diphosphate</text>
        <dbReference type="Rhea" id="RHEA:13665"/>
        <dbReference type="ChEBI" id="CHEBI:33019"/>
        <dbReference type="ChEBI" id="CHEBI:37565"/>
        <dbReference type="ChEBI" id="CHEBI:57746"/>
        <dbReference type="EC" id="4.6.1.2"/>
    </reaction>
</comment>
<keyword evidence="3" id="KW-0547">Nucleotide-binding</keyword>
<dbReference type="GO" id="GO:0004672">
    <property type="term" value="F:protein kinase activity"/>
    <property type="evidence" value="ECO:0007669"/>
    <property type="project" value="InterPro"/>
</dbReference>
<dbReference type="GO" id="GO:0005524">
    <property type="term" value="F:ATP binding"/>
    <property type="evidence" value="ECO:0007669"/>
    <property type="project" value="InterPro"/>
</dbReference>
<reference evidence="7" key="1">
    <citation type="submission" date="2013-12" db="EMBL/GenBank/DDBJ databases">
        <authorList>
            <person name="Aslett M."/>
        </authorList>
    </citation>
    <scope>NUCLEOTIDE SEQUENCE [LARGE SCALE GENOMIC DNA]</scope>
    <source>
        <strain evidence="7">Lindley</strain>
    </source>
</reference>
<dbReference type="InterPro" id="IPR011009">
    <property type="entry name" value="Kinase-like_dom_sf"/>
</dbReference>
<proteinExistence type="predicted"/>
<evidence type="ECO:0000313" key="8">
    <source>
        <dbReference type="WBParaSite" id="GPLIN_000242700"/>
    </source>
</evidence>
<dbReference type="PROSITE" id="PS50011">
    <property type="entry name" value="PROTEIN_KINASE_DOM"/>
    <property type="match status" value="1"/>
</dbReference>
<evidence type="ECO:0000256" key="2">
    <source>
        <dbReference type="ARBA" id="ARBA00012202"/>
    </source>
</evidence>
<sequence length="301" mass="33575">MIPGGFFTSLFSTGFDAAPKKQEQLSSLSGATRKISAMIDRKFSKARARPNSDQQQQEEVQCIGDNNSCSIATEDQELDTCKSAKKALVFYCKNRKFSFSGFSIRSSGSVETIQMQKTQIFTQTAMYKGIINFGDPWAVEVVQLRGGQSFVLKVTDFGLAELHAMEETSPEELSTYSYYKKKLWTAPELLRNPNAPIQGTQKGDVYSFALILHEMLYRKGAFYRGEEESPTPQGMITSMDAELYGPVIPDFSPVDDTSETVKKLLDLMMSCWIDVPHLRPDFSSRKTSPPTVAAVHCETAD</sequence>
<accession>A0A183BP91</accession>